<dbReference type="Proteomes" id="UP000225583">
    <property type="component" value="Segment"/>
</dbReference>
<sequence>MKNLETAIKDIISQKLESGVVETLVEEQLQVSINHALKDIFGSYGDVTKMLEGKLKESIAPFLESYDYSRFMVKVESVLDNVLRETALPDKTLIENVGKLLENKSVPKLVKMEDLFTAWCKMLAENVETLGLDIDYEDGPTFDAVPVLCEIHEDERSSWSSIESLTIEFSCEHDPRHNVSFSASRWKSSSNKNWDLEVKLSTDIKDIANMNEFEIFLMRLQRNFADVSIERDDYYVEEYVTPTAEPEATYS</sequence>
<evidence type="ECO:0000313" key="1">
    <source>
        <dbReference type="EMBL" id="ARW58286.1"/>
    </source>
</evidence>
<organism evidence="1 2">
    <name type="scientific">Bacillus phage Deep-Purple</name>
    <dbReference type="NCBI Taxonomy" id="1873341"/>
    <lineage>
        <taxon>Viruses</taxon>
        <taxon>Duplodnaviria</taxon>
        <taxon>Heunggongvirae</taxon>
        <taxon>Uroviricota</taxon>
        <taxon>Caudoviricetes</taxon>
        <taxon>Deurplevirus</taxon>
        <taxon>Deurplevirus deeppurple</taxon>
    </lineage>
</organism>
<accession>A0A1Z1LZM8</accession>
<evidence type="ECO:0000313" key="2">
    <source>
        <dbReference type="Proteomes" id="UP000225583"/>
    </source>
</evidence>
<gene>
    <name evidence="1" type="ORF">DeepPurple_gp035</name>
</gene>
<protein>
    <submittedName>
        <fullName evidence="1">Uncharacterized protein</fullName>
    </submittedName>
</protein>
<dbReference type="EMBL" id="MF176161">
    <property type="protein sequence ID" value="ARW58286.1"/>
    <property type="molecule type" value="Genomic_DNA"/>
</dbReference>
<reference evidence="1 2" key="1">
    <citation type="submission" date="2017-05" db="EMBL/GenBank/DDBJ databases">
        <title>Complete Genome Sequence of Bacteriophage Deep-Purple infecting emetic Bacillus cereus.</title>
        <authorList>
            <person name="Hock L."/>
            <person name="Gillis A."/>
            <person name="Mahillon J."/>
        </authorList>
    </citation>
    <scope>NUCLEOTIDE SEQUENCE [LARGE SCALE GENOMIC DNA]</scope>
</reference>
<proteinExistence type="predicted"/>
<keyword evidence="2" id="KW-1185">Reference proteome</keyword>
<name>A0A1Z1LZM8_9CAUD</name>